<dbReference type="OrthoDB" id="5379851at2"/>
<comment type="caution">
    <text evidence="2">The sequence shown here is derived from an EMBL/GenBank/DDBJ whole genome shotgun (WGS) entry which is preliminary data.</text>
</comment>
<proteinExistence type="predicted"/>
<dbReference type="GO" id="GO:0007165">
    <property type="term" value="P:signal transduction"/>
    <property type="evidence" value="ECO:0007669"/>
    <property type="project" value="InterPro"/>
</dbReference>
<accession>A0A502CPA4</accession>
<dbReference type="SUPFAM" id="SSF52200">
    <property type="entry name" value="Toll/Interleukin receptor TIR domain"/>
    <property type="match status" value="1"/>
</dbReference>
<evidence type="ECO:0000259" key="1">
    <source>
        <dbReference type="Pfam" id="PF13676"/>
    </source>
</evidence>
<gene>
    <name evidence="2" type="ORF">EAH84_03365</name>
</gene>
<evidence type="ECO:0000313" key="2">
    <source>
        <dbReference type="EMBL" id="TPG14360.1"/>
    </source>
</evidence>
<sequence>MTFLLSNIFLEDVDLAYRVLLAKLLQYAFEERSCSDELITRVFAESSFRHEIACDLRRVVRDGQALAYDSFGVRKYIINDKGIDEISQAAREPYSDIRFLLESSFDFPLFFHLADKGEPRYNRQLLEIDRSPYDDRTPAARADSWWVRLLSGHDVALSFGGDYRPYVEEVAQSLKLRGVSVFYDRFFESDMWGRDGRRYFERIFKDKARYVVVFASRSYSERPWTEIERQAIVSRRNFLSTDRVLIVRCDRAEIDGIPPEMIYKTKQAHEAHELAFEICWKIGMPPNGIKAPADIEDIIRQARQNAAAMRARSAI</sequence>
<organism evidence="2 3">
    <name type="scientific">Sphingomonas oligophenolica</name>
    <dbReference type="NCBI Taxonomy" id="301154"/>
    <lineage>
        <taxon>Bacteria</taxon>
        <taxon>Pseudomonadati</taxon>
        <taxon>Pseudomonadota</taxon>
        <taxon>Alphaproteobacteria</taxon>
        <taxon>Sphingomonadales</taxon>
        <taxon>Sphingomonadaceae</taxon>
        <taxon>Sphingomonas</taxon>
    </lineage>
</organism>
<dbReference type="InterPro" id="IPR000157">
    <property type="entry name" value="TIR_dom"/>
</dbReference>
<dbReference type="RefSeq" id="WP_140867691.1">
    <property type="nucleotide sequence ID" value="NZ_RCZK01000002.1"/>
</dbReference>
<evidence type="ECO:0000313" key="3">
    <source>
        <dbReference type="Proteomes" id="UP000318413"/>
    </source>
</evidence>
<dbReference type="AlphaFoldDB" id="A0A502CPA4"/>
<name>A0A502CPA4_9SPHN</name>
<keyword evidence="3" id="KW-1185">Reference proteome</keyword>
<dbReference type="InterPro" id="IPR035897">
    <property type="entry name" value="Toll_tir_struct_dom_sf"/>
</dbReference>
<dbReference type="Pfam" id="PF13676">
    <property type="entry name" value="TIR_2"/>
    <property type="match status" value="1"/>
</dbReference>
<dbReference type="EMBL" id="RCZK01000002">
    <property type="protein sequence ID" value="TPG14360.1"/>
    <property type="molecule type" value="Genomic_DNA"/>
</dbReference>
<dbReference type="Proteomes" id="UP000318413">
    <property type="component" value="Unassembled WGS sequence"/>
</dbReference>
<feature type="domain" description="TIR" evidence="1">
    <location>
        <begin position="155"/>
        <end position="252"/>
    </location>
</feature>
<protein>
    <submittedName>
        <fullName evidence="2">TIR domain-containing protein</fullName>
    </submittedName>
</protein>
<dbReference type="Gene3D" id="3.40.50.10140">
    <property type="entry name" value="Toll/interleukin-1 receptor homology (TIR) domain"/>
    <property type="match status" value="1"/>
</dbReference>
<reference evidence="2 3" key="1">
    <citation type="journal article" date="2019" name="Environ. Microbiol.">
        <title>Species interactions and distinct microbial communities in high Arctic permafrost affected cryosols are associated with the CH4 and CO2 gas fluxes.</title>
        <authorList>
            <person name="Altshuler I."/>
            <person name="Hamel J."/>
            <person name="Turney S."/>
            <person name="Magnuson E."/>
            <person name="Levesque R."/>
            <person name="Greer C."/>
            <person name="Whyte L.G."/>
        </authorList>
    </citation>
    <scope>NUCLEOTIDE SEQUENCE [LARGE SCALE GENOMIC DNA]</scope>
    <source>
        <strain evidence="2 3">S5.1</strain>
    </source>
</reference>